<evidence type="ECO:0000256" key="2">
    <source>
        <dbReference type="ARBA" id="ARBA00006432"/>
    </source>
</evidence>
<dbReference type="EMBL" id="JARPUR010000007">
    <property type="protein sequence ID" value="KAK4873444.1"/>
    <property type="molecule type" value="Genomic_DNA"/>
</dbReference>
<keyword evidence="3" id="KW-0436">Ligase</keyword>
<dbReference type="InterPro" id="IPR025110">
    <property type="entry name" value="AMP-bd_C"/>
</dbReference>
<dbReference type="Pfam" id="PF00501">
    <property type="entry name" value="AMP-binding"/>
    <property type="match status" value="1"/>
</dbReference>
<evidence type="ECO:0000256" key="1">
    <source>
        <dbReference type="ARBA" id="ARBA00004275"/>
    </source>
</evidence>
<dbReference type="InterPro" id="IPR042099">
    <property type="entry name" value="ANL_N_sf"/>
</dbReference>
<dbReference type="Proteomes" id="UP001353858">
    <property type="component" value="Unassembled WGS sequence"/>
</dbReference>
<sequence length="611" mass="69934">MRDMLEEMNKKLDKMERMERKINTLHEDTKKLKKENEPIKIENQQFRVKIEQHELRMEELKKEIKKKKIIMHGVEETEEESESQIKENVKTVLREINIPIVIEEKVMKIRIGKEQNIDGLTGEEDLYQNLLQRSVRVALALQKRGVKYGDVISICSYNHLDSCTPVLAALFLGIPLAGVDECLSTEDAAKTLIQLKPKIIFVQHETVTMIEEALENISHNAEIVVFGETNKHTPFSEFLEPTIGEEEFLPVPVNALTDTAMIFFSSGSTGEPKLICHNHVSLLWQTANLINCNYDWKVSLGYISPYWALFDCFLLTTTLLGNTRLLYHDFDESIAWDFSKYKTSIMFLSITEALTMCKMGRPKGLSLDYLKYLMIAGNILSESQLRTIRELFREASVLYVYGQSEVPHVLTAFKPKLENERKLMETKITSVGTGIPGISYKIVAKSGKIVGTKEIGELRVKTNFSLGLFYKMNSSNLFDSDGWLKTGDLAYYDEDKCFYICGRIKDMFKYQCFRIIPSTIQKVILTHPAVNDAIVIGIPHEIDGEHPMGVVILKDECKNVSPKDIEKYVEQRVHDSHRLRAGVKILSKFAKTSTGKVRKYLIRELILQGKL</sequence>
<evidence type="ECO:0000256" key="5">
    <source>
        <dbReference type="SAM" id="Coils"/>
    </source>
</evidence>
<gene>
    <name evidence="8" type="ORF">RN001_015473</name>
</gene>
<dbReference type="Gene3D" id="3.30.300.30">
    <property type="match status" value="1"/>
</dbReference>
<protein>
    <recommendedName>
        <fullName evidence="10">Luciferin 4-monooxygenase</fullName>
    </recommendedName>
</protein>
<reference evidence="9" key="1">
    <citation type="submission" date="2023-01" db="EMBL/GenBank/DDBJ databases">
        <title>Key to firefly adult light organ development and bioluminescence: homeobox transcription factors regulate luciferase expression and transportation to peroxisome.</title>
        <authorList>
            <person name="Fu X."/>
        </authorList>
    </citation>
    <scope>NUCLEOTIDE SEQUENCE [LARGE SCALE GENOMIC DNA]</scope>
</reference>
<comment type="subcellular location">
    <subcellularLocation>
        <location evidence="1">Peroxisome</location>
    </subcellularLocation>
</comment>
<dbReference type="Pfam" id="PF13193">
    <property type="entry name" value="AMP-binding_C"/>
    <property type="match status" value="1"/>
</dbReference>
<keyword evidence="5" id="KW-0175">Coiled coil</keyword>
<dbReference type="InterPro" id="IPR045851">
    <property type="entry name" value="AMP-bd_C_sf"/>
</dbReference>
<keyword evidence="4" id="KW-0576">Peroxisome</keyword>
<evidence type="ECO:0008006" key="10">
    <source>
        <dbReference type="Google" id="ProtNLM"/>
    </source>
</evidence>
<evidence type="ECO:0000313" key="9">
    <source>
        <dbReference type="Proteomes" id="UP001353858"/>
    </source>
</evidence>
<evidence type="ECO:0000259" key="7">
    <source>
        <dbReference type="Pfam" id="PF13193"/>
    </source>
</evidence>
<evidence type="ECO:0000256" key="4">
    <source>
        <dbReference type="ARBA" id="ARBA00023140"/>
    </source>
</evidence>
<comment type="similarity">
    <text evidence="2">Belongs to the ATP-dependent AMP-binding enzyme family.</text>
</comment>
<dbReference type="Gene3D" id="3.40.50.12780">
    <property type="entry name" value="N-terminal domain of ligase-like"/>
    <property type="match status" value="1"/>
</dbReference>
<name>A0AAN7NZ79_9COLE</name>
<proteinExistence type="inferred from homology"/>
<dbReference type="AlphaFoldDB" id="A0AAN7NZ79"/>
<keyword evidence="9" id="KW-1185">Reference proteome</keyword>
<accession>A0AAN7NZ79</accession>
<dbReference type="SUPFAM" id="SSF56801">
    <property type="entry name" value="Acetyl-CoA synthetase-like"/>
    <property type="match status" value="1"/>
</dbReference>
<dbReference type="PANTHER" id="PTHR24096">
    <property type="entry name" value="LONG-CHAIN-FATTY-ACID--COA LIGASE"/>
    <property type="match status" value="1"/>
</dbReference>
<dbReference type="GO" id="GO:0016405">
    <property type="term" value="F:CoA-ligase activity"/>
    <property type="evidence" value="ECO:0007669"/>
    <property type="project" value="TreeGrafter"/>
</dbReference>
<organism evidence="8 9">
    <name type="scientific">Aquatica leii</name>
    <dbReference type="NCBI Taxonomy" id="1421715"/>
    <lineage>
        <taxon>Eukaryota</taxon>
        <taxon>Metazoa</taxon>
        <taxon>Ecdysozoa</taxon>
        <taxon>Arthropoda</taxon>
        <taxon>Hexapoda</taxon>
        <taxon>Insecta</taxon>
        <taxon>Pterygota</taxon>
        <taxon>Neoptera</taxon>
        <taxon>Endopterygota</taxon>
        <taxon>Coleoptera</taxon>
        <taxon>Polyphaga</taxon>
        <taxon>Elateriformia</taxon>
        <taxon>Elateroidea</taxon>
        <taxon>Lampyridae</taxon>
        <taxon>Luciolinae</taxon>
        <taxon>Aquatica</taxon>
    </lineage>
</organism>
<evidence type="ECO:0000256" key="3">
    <source>
        <dbReference type="ARBA" id="ARBA00022598"/>
    </source>
</evidence>
<evidence type="ECO:0000259" key="6">
    <source>
        <dbReference type="Pfam" id="PF00501"/>
    </source>
</evidence>
<dbReference type="GO" id="GO:0005777">
    <property type="term" value="C:peroxisome"/>
    <property type="evidence" value="ECO:0007669"/>
    <property type="project" value="UniProtKB-SubCell"/>
</dbReference>
<feature type="domain" description="AMP-dependent synthetase/ligase" evidence="6">
    <location>
        <begin position="127"/>
        <end position="463"/>
    </location>
</feature>
<feature type="domain" description="AMP-binding enzyme C-terminal" evidence="7">
    <location>
        <begin position="520"/>
        <end position="596"/>
    </location>
</feature>
<dbReference type="PANTHER" id="PTHR24096:SF149">
    <property type="entry name" value="AMP-BINDING DOMAIN-CONTAINING PROTEIN-RELATED"/>
    <property type="match status" value="1"/>
</dbReference>
<feature type="coiled-coil region" evidence="5">
    <location>
        <begin position="1"/>
        <end position="77"/>
    </location>
</feature>
<evidence type="ECO:0000313" key="8">
    <source>
        <dbReference type="EMBL" id="KAK4873444.1"/>
    </source>
</evidence>
<comment type="caution">
    <text evidence="8">The sequence shown here is derived from an EMBL/GenBank/DDBJ whole genome shotgun (WGS) entry which is preliminary data.</text>
</comment>
<dbReference type="InterPro" id="IPR000873">
    <property type="entry name" value="AMP-dep_synth/lig_dom"/>
</dbReference>
<dbReference type="InterPro" id="IPR020845">
    <property type="entry name" value="AMP-binding_CS"/>
</dbReference>
<dbReference type="PROSITE" id="PS00455">
    <property type="entry name" value="AMP_BINDING"/>
    <property type="match status" value="1"/>
</dbReference>